<comment type="pathway">
    <text evidence="9">Cofactor biosynthesis; (R)-pantothenate biosynthesis; beta-alanine from L-aspartate: step 1/1.</text>
</comment>
<dbReference type="InterPro" id="IPR009010">
    <property type="entry name" value="Asp_de-COase-like_dom_sf"/>
</dbReference>
<accession>A0A1F4SUS9</accession>
<dbReference type="HAMAP" id="MF_00446">
    <property type="entry name" value="PanD"/>
    <property type="match status" value="1"/>
</dbReference>
<evidence type="ECO:0000256" key="9">
    <source>
        <dbReference type="HAMAP-Rule" id="MF_00446"/>
    </source>
</evidence>
<evidence type="ECO:0000256" key="5">
    <source>
        <dbReference type="ARBA" id="ARBA00023145"/>
    </source>
</evidence>
<reference evidence="10 11" key="1">
    <citation type="journal article" date="2016" name="Nat. Commun.">
        <title>Thousands of microbial genomes shed light on interconnected biogeochemical processes in an aquifer system.</title>
        <authorList>
            <person name="Anantharaman K."/>
            <person name="Brown C.T."/>
            <person name="Hug L.A."/>
            <person name="Sharon I."/>
            <person name="Castelle C.J."/>
            <person name="Probst A.J."/>
            <person name="Thomas B.C."/>
            <person name="Singh A."/>
            <person name="Wilkins M.J."/>
            <person name="Karaoz U."/>
            <person name="Brodie E.L."/>
            <person name="Williams K.H."/>
            <person name="Hubbard S.S."/>
            <person name="Banfield J.F."/>
        </authorList>
    </citation>
    <scope>NUCLEOTIDE SEQUENCE [LARGE SCALE GENOMIC DNA]</scope>
</reference>
<feature type="binding site" evidence="9">
    <location>
        <begin position="71"/>
        <end position="73"/>
    </location>
    <ligand>
        <name>substrate</name>
    </ligand>
</feature>
<feature type="chain" id="PRO_5023257547" description="Aspartate 1-decarboxylase beta chain" evidence="9">
    <location>
        <begin position="1"/>
        <end position="24"/>
    </location>
</feature>
<dbReference type="PANTHER" id="PTHR21012">
    <property type="entry name" value="ASPARTATE 1-DECARBOXYLASE"/>
    <property type="match status" value="1"/>
</dbReference>
<sequence>MLVQLLKSKLHMATITSTELEYEGSIAIAPNLIEAAGFYIGEKVAVFNFDNGNRFETYIIEGKKSEIGLRGPASRLGKVGERVIILSYGIVSLEEIKNHKPRVVLLNGDNSIKINYA</sequence>
<keyword evidence="8 9" id="KW-0670">Pyruvate</keyword>
<comment type="similarity">
    <text evidence="9">Belongs to the PanD family.</text>
</comment>
<evidence type="ECO:0000256" key="7">
    <source>
        <dbReference type="ARBA" id="ARBA00023270"/>
    </source>
</evidence>
<evidence type="ECO:0000256" key="8">
    <source>
        <dbReference type="ARBA" id="ARBA00023317"/>
    </source>
</evidence>
<feature type="binding site" evidence="9">
    <location>
        <position position="57"/>
    </location>
    <ligand>
        <name>substrate</name>
    </ligand>
</feature>
<comment type="subunit">
    <text evidence="9">Heterooctamer of four alpha and four beta subunits.</text>
</comment>
<dbReference type="AlphaFoldDB" id="A0A1F4SUS9"/>
<dbReference type="CDD" id="cd06919">
    <property type="entry name" value="Asp_decarbox"/>
    <property type="match status" value="1"/>
</dbReference>
<proteinExistence type="inferred from homology"/>
<evidence type="ECO:0000256" key="1">
    <source>
        <dbReference type="ARBA" id="ARBA00022490"/>
    </source>
</evidence>
<evidence type="ECO:0000313" key="11">
    <source>
        <dbReference type="Proteomes" id="UP000178417"/>
    </source>
</evidence>
<name>A0A1F4SUS9_UNCSA</name>
<comment type="function">
    <text evidence="9">Catalyzes the pyruvoyl-dependent decarboxylation of aspartate to produce beta-alanine.</text>
</comment>
<evidence type="ECO:0000256" key="3">
    <source>
        <dbReference type="ARBA" id="ARBA00022793"/>
    </source>
</evidence>
<comment type="catalytic activity">
    <reaction evidence="9">
        <text>L-aspartate + H(+) = beta-alanine + CO2</text>
        <dbReference type="Rhea" id="RHEA:19497"/>
        <dbReference type="ChEBI" id="CHEBI:15378"/>
        <dbReference type="ChEBI" id="CHEBI:16526"/>
        <dbReference type="ChEBI" id="CHEBI:29991"/>
        <dbReference type="ChEBI" id="CHEBI:57966"/>
        <dbReference type="EC" id="4.1.1.11"/>
    </reaction>
</comment>
<dbReference type="Pfam" id="PF02261">
    <property type="entry name" value="Asp_decarbox"/>
    <property type="match status" value="1"/>
</dbReference>
<feature type="modified residue" description="Pyruvic acid (Ser)" evidence="9">
    <location>
        <position position="25"/>
    </location>
</feature>
<dbReference type="SUPFAM" id="SSF50692">
    <property type="entry name" value="ADC-like"/>
    <property type="match status" value="1"/>
</dbReference>
<feature type="active site" description="Proton donor" evidence="9">
    <location>
        <position position="58"/>
    </location>
</feature>
<comment type="PTM">
    <text evidence="9">Is synthesized initially as an inactive proenzyme, which is activated by self-cleavage at a specific serine bond to produce a beta-subunit with a hydroxyl group at its C-terminus and an alpha-subunit with a pyruvoyl group at its N-terminus.</text>
</comment>
<dbReference type="GO" id="GO:0004068">
    <property type="term" value="F:aspartate 1-decarboxylase activity"/>
    <property type="evidence" value="ECO:0007669"/>
    <property type="project" value="UniProtKB-UniRule"/>
</dbReference>
<protein>
    <recommendedName>
        <fullName evidence="9">Aspartate 1-decarboxylase</fullName>
        <ecNumber evidence="9">4.1.1.11</ecNumber>
    </recommendedName>
    <alternativeName>
        <fullName evidence="9">Aspartate alpha-decarboxylase</fullName>
    </alternativeName>
    <component>
        <recommendedName>
            <fullName evidence="9">Aspartate 1-decarboxylase beta chain</fullName>
        </recommendedName>
    </component>
    <component>
        <recommendedName>
            <fullName evidence="9">Aspartate 1-decarboxylase alpha chain</fullName>
        </recommendedName>
    </component>
</protein>
<keyword evidence="1 9" id="KW-0963">Cytoplasm</keyword>
<keyword evidence="7 9" id="KW-0704">Schiff base</keyword>
<dbReference type="EC" id="4.1.1.11" evidence="9"/>
<dbReference type="UniPathway" id="UPA00028">
    <property type="reaction ID" value="UER00002"/>
</dbReference>
<dbReference type="GO" id="GO:0015940">
    <property type="term" value="P:pantothenate biosynthetic process"/>
    <property type="evidence" value="ECO:0007669"/>
    <property type="project" value="UniProtKB-UniRule"/>
</dbReference>
<feature type="active site" description="Schiff-base intermediate with substrate; via pyruvic acid" evidence="9">
    <location>
        <position position="25"/>
    </location>
</feature>
<keyword evidence="2 9" id="KW-0566">Pantothenate biosynthesis</keyword>
<dbReference type="NCBIfam" id="TIGR00223">
    <property type="entry name" value="panD"/>
    <property type="match status" value="1"/>
</dbReference>
<evidence type="ECO:0000256" key="4">
    <source>
        <dbReference type="ARBA" id="ARBA00022813"/>
    </source>
</evidence>
<dbReference type="GO" id="GO:0006523">
    <property type="term" value="P:alanine biosynthetic process"/>
    <property type="evidence" value="ECO:0007669"/>
    <property type="project" value="InterPro"/>
</dbReference>
<keyword evidence="6 9" id="KW-0456">Lyase</keyword>
<dbReference type="STRING" id="1802579.A2310_06575"/>
<keyword evidence="3 9" id="KW-0210">Decarboxylase</keyword>
<organism evidence="10 11">
    <name type="scientific">candidate division WOR-1 bacterium RIFOXYB2_FULL_37_13</name>
    <dbReference type="NCBI Taxonomy" id="1802579"/>
    <lineage>
        <taxon>Bacteria</taxon>
        <taxon>Bacillati</taxon>
        <taxon>Saganbacteria</taxon>
    </lineage>
</organism>
<feature type="chain" id="PRO_5023257548" description="Aspartate 1-decarboxylase alpha chain" evidence="9">
    <location>
        <begin position="25"/>
        <end position="117"/>
    </location>
</feature>
<evidence type="ECO:0000313" key="10">
    <source>
        <dbReference type="EMBL" id="OGC24192.1"/>
    </source>
</evidence>
<comment type="subcellular location">
    <subcellularLocation>
        <location evidence="9">Cytoplasm</location>
    </subcellularLocation>
</comment>
<evidence type="ECO:0000256" key="6">
    <source>
        <dbReference type="ARBA" id="ARBA00023239"/>
    </source>
</evidence>
<dbReference type="PANTHER" id="PTHR21012:SF0">
    <property type="entry name" value="ASPARTATE 1-DECARBOXYLASE"/>
    <property type="match status" value="1"/>
</dbReference>
<dbReference type="InterPro" id="IPR003190">
    <property type="entry name" value="Asp_decarbox"/>
</dbReference>
<comment type="cofactor">
    <cofactor evidence="9">
        <name>pyruvate</name>
        <dbReference type="ChEBI" id="CHEBI:15361"/>
    </cofactor>
    <text evidence="9">Binds 1 pyruvoyl group covalently per subunit.</text>
</comment>
<dbReference type="GO" id="GO:0005829">
    <property type="term" value="C:cytosol"/>
    <property type="evidence" value="ECO:0007669"/>
    <property type="project" value="TreeGrafter"/>
</dbReference>
<dbReference type="Proteomes" id="UP000178417">
    <property type="component" value="Unassembled WGS sequence"/>
</dbReference>
<keyword evidence="4 9" id="KW-0068">Autocatalytic cleavage</keyword>
<evidence type="ECO:0000256" key="2">
    <source>
        <dbReference type="ARBA" id="ARBA00022655"/>
    </source>
</evidence>
<keyword evidence="5 9" id="KW-0865">Zymogen</keyword>
<comment type="caution">
    <text evidence="10">The sequence shown here is derived from an EMBL/GenBank/DDBJ whole genome shotgun (WGS) entry which is preliminary data.</text>
</comment>
<dbReference type="EMBL" id="MEUB01000011">
    <property type="protein sequence ID" value="OGC24192.1"/>
    <property type="molecule type" value="Genomic_DNA"/>
</dbReference>
<gene>
    <name evidence="9" type="primary">panD</name>
    <name evidence="10" type="ORF">A2310_06575</name>
</gene>
<dbReference type="Gene3D" id="2.40.40.20">
    <property type="match status" value="1"/>
</dbReference>